<dbReference type="Gene3D" id="3.40.50.720">
    <property type="entry name" value="NAD(P)-binding Rossmann-like Domain"/>
    <property type="match status" value="1"/>
</dbReference>
<evidence type="ECO:0000313" key="4">
    <source>
        <dbReference type="Proteomes" id="UP000070544"/>
    </source>
</evidence>
<accession>A0A139A410</accession>
<dbReference type="AlphaFoldDB" id="A0A139A410"/>
<reference evidence="3 4" key="1">
    <citation type="journal article" date="2015" name="Genome Biol. Evol.">
        <title>Phylogenomic analyses indicate that early fungi evolved digesting cell walls of algal ancestors of land plants.</title>
        <authorList>
            <person name="Chang Y."/>
            <person name="Wang S."/>
            <person name="Sekimoto S."/>
            <person name="Aerts A.L."/>
            <person name="Choi C."/>
            <person name="Clum A."/>
            <person name="LaButti K.M."/>
            <person name="Lindquist E.A."/>
            <person name="Yee Ngan C."/>
            <person name="Ohm R.A."/>
            <person name="Salamov A.A."/>
            <person name="Grigoriev I.V."/>
            <person name="Spatafora J.W."/>
            <person name="Berbee M.L."/>
        </authorList>
    </citation>
    <scope>NUCLEOTIDE SEQUENCE [LARGE SCALE GENOMIC DNA]</scope>
    <source>
        <strain evidence="3 4">JEL478</strain>
    </source>
</reference>
<dbReference type="STRING" id="1344416.A0A139A410"/>
<dbReference type="SUPFAM" id="SSF51735">
    <property type="entry name" value="NAD(P)-binding Rossmann-fold domains"/>
    <property type="match status" value="1"/>
</dbReference>
<dbReference type="EMBL" id="KQ965800">
    <property type="protein sequence ID" value="KXS11531.1"/>
    <property type="molecule type" value="Genomic_DNA"/>
</dbReference>
<dbReference type="OrthoDB" id="430436at2759"/>
<keyword evidence="4" id="KW-1185">Reference proteome</keyword>
<sequence>MSQPKSALIIGATGKCACGRHALKSALESPNISKLTSIGRREVAYSGPGSEKLVQKIVDFDNLAQSREAFAGHDVAFLALGTTRADAGSAEAFYKIDHDYVIEAAKLFKETNAENPNAHVMYVSSTGSDVSSSLLYPRTKGEVERDLIALGLPR</sequence>
<organism evidence="3 4">
    <name type="scientific">Gonapodya prolifera (strain JEL478)</name>
    <name type="common">Monoblepharis prolifera</name>
    <dbReference type="NCBI Taxonomy" id="1344416"/>
    <lineage>
        <taxon>Eukaryota</taxon>
        <taxon>Fungi</taxon>
        <taxon>Fungi incertae sedis</taxon>
        <taxon>Chytridiomycota</taxon>
        <taxon>Chytridiomycota incertae sedis</taxon>
        <taxon>Monoblepharidomycetes</taxon>
        <taxon>Monoblepharidales</taxon>
        <taxon>Gonapodyaceae</taxon>
        <taxon>Gonapodya</taxon>
    </lineage>
</organism>
<gene>
    <name evidence="3" type="ORF">M427DRAFT_102305</name>
</gene>
<dbReference type="Proteomes" id="UP000070544">
    <property type="component" value="Unassembled WGS sequence"/>
</dbReference>
<evidence type="ECO:0008006" key="5">
    <source>
        <dbReference type="Google" id="ProtNLM"/>
    </source>
</evidence>
<evidence type="ECO:0000256" key="1">
    <source>
        <dbReference type="ARBA" id="ARBA00004450"/>
    </source>
</evidence>
<dbReference type="InterPro" id="IPR036291">
    <property type="entry name" value="NAD(P)-bd_dom_sf"/>
</dbReference>
<proteinExistence type="inferred from homology"/>
<evidence type="ECO:0000256" key="2">
    <source>
        <dbReference type="ARBA" id="ARBA00006617"/>
    </source>
</evidence>
<dbReference type="GO" id="GO:0051170">
    <property type="term" value="P:import into nucleus"/>
    <property type="evidence" value="ECO:0007669"/>
    <property type="project" value="TreeGrafter"/>
</dbReference>
<comment type="similarity">
    <text evidence="2">Belongs to the FMP52 family.</text>
</comment>
<name>A0A139A410_GONPJ</name>
<dbReference type="PANTHER" id="PTHR14097">
    <property type="entry name" value="OXIDOREDUCTASE HTATIP2"/>
    <property type="match status" value="1"/>
</dbReference>
<protein>
    <recommendedName>
        <fullName evidence="5">NAD(P)-binding domain-containing protein</fullName>
    </recommendedName>
</protein>
<evidence type="ECO:0000313" key="3">
    <source>
        <dbReference type="EMBL" id="KXS11531.1"/>
    </source>
</evidence>
<dbReference type="PANTHER" id="PTHR14097:SF7">
    <property type="entry name" value="OXIDOREDUCTASE HTATIP2"/>
    <property type="match status" value="1"/>
</dbReference>
<comment type="subcellular location">
    <subcellularLocation>
        <location evidence="1">Mitochondrion outer membrane</location>
        <topology evidence="1">Peripheral membrane protein</topology>
    </subcellularLocation>
</comment>
<dbReference type="OMA" id="QFIRIDH"/>
<dbReference type="GO" id="GO:0005741">
    <property type="term" value="C:mitochondrial outer membrane"/>
    <property type="evidence" value="ECO:0007669"/>
    <property type="project" value="UniProtKB-SubCell"/>
</dbReference>